<dbReference type="GO" id="GO:0044780">
    <property type="term" value="P:bacterial-type flagellum assembly"/>
    <property type="evidence" value="ECO:0007669"/>
    <property type="project" value="InterPro"/>
</dbReference>
<feature type="compositionally biased region" description="Polar residues" evidence="4">
    <location>
        <begin position="156"/>
        <end position="168"/>
    </location>
</feature>
<name>I3Y640_THIV6</name>
<accession>I3Y640</accession>
<dbReference type="Pfam" id="PF05130">
    <property type="entry name" value="FlgN"/>
    <property type="match status" value="1"/>
</dbReference>
<gene>
    <name evidence="5" type="ordered locus">Thivi_0389</name>
</gene>
<evidence type="ECO:0000256" key="3">
    <source>
        <dbReference type="ARBA" id="ARBA00022795"/>
    </source>
</evidence>
<evidence type="ECO:0000256" key="4">
    <source>
        <dbReference type="SAM" id="MobiDB-lite"/>
    </source>
</evidence>
<dbReference type="eggNOG" id="COG3418">
    <property type="taxonomic scope" value="Bacteria"/>
</dbReference>
<dbReference type="EMBL" id="CP003154">
    <property type="protein sequence ID" value="AFL72458.1"/>
    <property type="molecule type" value="Genomic_DNA"/>
</dbReference>
<evidence type="ECO:0000256" key="1">
    <source>
        <dbReference type="ARBA" id="ARBA00002397"/>
    </source>
</evidence>
<dbReference type="STRING" id="765911.Thivi_0389"/>
<proteinExistence type="inferred from homology"/>
<dbReference type="InterPro" id="IPR007809">
    <property type="entry name" value="FlgN-like"/>
</dbReference>
<feature type="region of interest" description="Disordered" evidence="4">
    <location>
        <begin position="144"/>
        <end position="168"/>
    </location>
</feature>
<evidence type="ECO:0000313" key="6">
    <source>
        <dbReference type="Proteomes" id="UP000006062"/>
    </source>
</evidence>
<dbReference type="SUPFAM" id="SSF140566">
    <property type="entry name" value="FlgN-like"/>
    <property type="match status" value="1"/>
</dbReference>
<keyword evidence="3" id="KW-1005">Bacterial flagellum biogenesis</keyword>
<sequence>MDRANPNLALPNTAAQFAQSLKLSIQLMGDLEAAMLEETRAIETRESDSLLRVLASKRDLVARLEEETLLQKQWVALAHHPFTPVGMTKFFAGVGDDGQLLGLWSILRESSTRCDGMNRSNARLIERGRKRVATSLRILIGDDGTSATYNPRGRTESTTPRSRTFSQA</sequence>
<dbReference type="InterPro" id="IPR036679">
    <property type="entry name" value="FlgN-like_sf"/>
</dbReference>
<dbReference type="OrthoDB" id="5769550at2"/>
<dbReference type="Gene3D" id="1.20.58.300">
    <property type="entry name" value="FlgN-like"/>
    <property type="match status" value="1"/>
</dbReference>
<comment type="function">
    <text evidence="1">Required for the efficient initiation of filament assembly.</text>
</comment>
<keyword evidence="6" id="KW-1185">Reference proteome</keyword>
<comment type="similarity">
    <text evidence="2">Belongs to the FlgN family.</text>
</comment>
<evidence type="ECO:0000256" key="2">
    <source>
        <dbReference type="ARBA" id="ARBA00007703"/>
    </source>
</evidence>
<protein>
    <submittedName>
        <fullName evidence="5">FlgN protein</fullName>
    </submittedName>
</protein>
<dbReference type="HOGENOM" id="CLU_139693_0_0_6"/>
<dbReference type="AlphaFoldDB" id="I3Y640"/>
<reference evidence="5 6" key="1">
    <citation type="submission" date="2012-06" db="EMBL/GenBank/DDBJ databases">
        <title>Complete sequence of Thiocystis violascens DSM 198.</title>
        <authorList>
            <consortium name="US DOE Joint Genome Institute"/>
            <person name="Lucas S."/>
            <person name="Han J."/>
            <person name="Lapidus A."/>
            <person name="Cheng J.-F."/>
            <person name="Goodwin L."/>
            <person name="Pitluck S."/>
            <person name="Peters L."/>
            <person name="Ovchinnikova G."/>
            <person name="Teshima H."/>
            <person name="Detter J.C."/>
            <person name="Han C."/>
            <person name="Tapia R."/>
            <person name="Land M."/>
            <person name="Hauser L."/>
            <person name="Kyrpides N."/>
            <person name="Ivanova N."/>
            <person name="Pagani I."/>
            <person name="Vogl K."/>
            <person name="Liu Z."/>
            <person name="Frigaard N.-U."/>
            <person name="Bryant D."/>
            <person name="Woyke T."/>
        </authorList>
    </citation>
    <scope>NUCLEOTIDE SEQUENCE [LARGE SCALE GENOMIC DNA]</scope>
    <source>
        <strain evidence="6">ATCC 17096 / DSM 198 / 6111</strain>
    </source>
</reference>
<organism evidence="5 6">
    <name type="scientific">Thiocystis violascens (strain ATCC 17096 / DSM 198 / 6111)</name>
    <name type="common">Chromatium violascens</name>
    <dbReference type="NCBI Taxonomy" id="765911"/>
    <lineage>
        <taxon>Bacteria</taxon>
        <taxon>Pseudomonadati</taxon>
        <taxon>Pseudomonadota</taxon>
        <taxon>Gammaproteobacteria</taxon>
        <taxon>Chromatiales</taxon>
        <taxon>Chromatiaceae</taxon>
        <taxon>Thiocystis</taxon>
    </lineage>
</organism>
<dbReference type="Proteomes" id="UP000006062">
    <property type="component" value="Chromosome"/>
</dbReference>
<dbReference type="KEGG" id="tvi:Thivi_0389"/>
<evidence type="ECO:0000313" key="5">
    <source>
        <dbReference type="EMBL" id="AFL72458.1"/>
    </source>
</evidence>